<accession>A0A3D2X259</accession>
<comment type="caution">
    <text evidence="1">The sequence shown here is derived from an EMBL/GenBank/DDBJ whole genome shotgun (WGS) entry which is preliminary data.</text>
</comment>
<evidence type="ECO:0000313" key="1">
    <source>
        <dbReference type="EMBL" id="HCL01210.1"/>
    </source>
</evidence>
<reference evidence="1 2" key="1">
    <citation type="journal article" date="2018" name="Nat. Biotechnol.">
        <title>A standardized bacterial taxonomy based on genome phylogeny substantially revises the tree of life.</title>
        <authorList>
            <person name="Parks D.H."/>
            <person name="Chuvochina M."/>
            <person name="Waite D.W."/>
            <person name="Rinke C."/>
            <person name="Skarshewski A."/>
            <person name="Chaumeil P.A."/>
            <person name="Hugenholtz P."/>
        </authorList>
    </citation>
    <scope>NUCLEOTIDE SEQUENCE [LARGE SCALE GENOMIC DNA]</scope>
    <source>
        <strain evidence="1">UBA11728</strain>
    </source>
</reference>
<dbReference type="EMBL" id="DPVV01000079">
    <property type="protein sequence ID" value="HCL01210.1"/>
    <property type="molecule type" value="Genomic_DNA"/>
</dbReference>
<dbReference type="AlphaFoldDB" id="A0A3D2X259"/>
<evidence type="ECO:0000313" key="2">
    <source>
        <dbReference type="Proteomes" id="UP000262969"/>
    </source>
</evidence>
<proteinExistence type="predicted"/>
<name>A0A3D2X259_9FIRM</name>
<organism evidence="1 2">
    <name type="scientific">Lachnoclostridium phytofermentans</name>
    <dbReference type="NCBI Taxonomy" id="66219"/>
    <lineage>
        <taxon>Bacteria</taxon>
        <taxon>Bacillati</taxon>
        <taxon>Bacillota</taxon>
        <taxon>Clostridia</taxon>
        <taxon>Lachnospirales</taxon>
        <taxon>Lachnospiraceae</taxon>
    </lineage>
</organism>
<sequence>MLSNVCLLNNTEYRVIDEKLHFLRTLTKNAHTTKQKRIAELSKENVELHSQISNLTYLLNYYRNERGKE</sequence>
<gene>
    <name evidence="1" type="ORF">DHW61_02155</name>
</gene>
<dbReference type="Proteomes" id="UP000262969">
    <property type="component" value="Unassembled WGS sequence"/>
</dbReference>
<protein>
    <submittedName>
        <fullName evidence="1">Uncharacterized protein</fullName>
    </submittedName>
</protein>